<feature type="domain" description="PAC" evidence="3">
    <location>
        <begin position="149"/>
        <end position="201"/>
    </location>
</feature>
<dbReference type="InterPro" id="IPR043128">
    <property type="entry name" value="Rev_trsase/Diguanyl_cyclase"/>
</dbReference>
<dbReference type="FunFam" id="3.20.20.450:FF:000001">
    <property type="entry name" value="Cyclic di-GMP phosphodiesterase yahA"/>
    <property type="match status" value="1"/>
</dbReference>
<dbReference type="InterPro" id="IPR035919">
    <property type="entry name" value="EAL_sf"/>
</dbReference>
<dbReference type="InterPro" id="IPR000160">
    <property type="entry name" value="GGDEF_dom"/>
</dbReference>
<organism evidence="6 7">
    <name type="scientific">Granulicella aggregans</name>
    <dbReference type="NCBI Taxonomy" id="474949"/>
    <lineage>
        <taxon>Bacteria</taxon>
        <taxon>Pseudomonadati</taxon>
        <taxon>Acidobacteriota</taxon>
        <taxon>Terriglobia</taxon>
        <taxon>Terriglobales</taxon>
        <taxon>Acidobacteriaceae</taxon>
        <taxon>Granulicella</taxon>
    </lineage>
</organism>
<dbReference type="Gene3D" id="3.20.20.450">
    <property type="entry name" value="EAL domain"/>
    <property type="match status" value="1"/>
</dbReference>
<dbReference type="PROSITE" id="PS50883">
    <property type="entry name" value="EAL"/>
    <property type="match status" value="1"/>
</dbReference>
<dbReference type="InterPro" id="IPR035965">
    <property type="entry name" value="PAS-like_dom_sf"/>
</dbReference>
<proteinExistence type="predicted"/>
<dbReference type="FunFam" id="3.30.70.270:FF:000001">
    <property type="entry name" value="Diguanylate cyclase domain protein"/>
    <property type="match status" value="1"/>
</dbReference>
<dbReference type="GO" id="GO:0071732">
    <property type="term" value="P:cellular response to nitric oxide"/>
    <property type="evidence" value="ECO:0007669"/>
    <property type="project" value="UniProtKB-ARBA"/>
</dbReference>
<keyword evidence="2" id="KW-1133">Transmembrane helix</keyword>
<dbReference type="SUPFAM" id="SSF141868">
    <property type="entry name" value="EAL domain-like"/>
    <property type="match status" value="1"/>
</dbReference>
<comment type="catalytic activity">
    <reaction evidence="1">
        <text>3',3'-c-di-GMP + H2O = 5'-phosphoguanylyl(3'-&gt;5')guanosine + H(+)</text>
        <dbReference type="Rhea" id="RHEA:24902"/>
        <dbReference type="ChEBI" id="CHEBI:15377"/>
        <dbReference type="ChEBI" id="CHEBI:15378"/>
        <dbReference type="ChEBI" id="CHEBI:58754"/>
        <dbReference type="ChEBI" id="CHEBI:58805"/>
        <dbReference type="EC" id="3.1.4.52"/>
    </reaction>
    <physiologicalReaction direction="left-to-right" evidence="1">
        <dbReference type="Rhea" id="RHEA:24903"/>
    </physiologicalReaction>
</comment>
<protein>
    <submittedName>
        <fullName evidence="6">Diguanylate cyclase (GGDEF)-like protein/PAS domain S-box-containing protein</fullName>
    </submittedName>
</protein>
<feature type="transmembrane region" description="Helical" evidence="2">
    <location>
        <begin position="42"/>
        <end position="62"/>
    </location>
</feature>
<evidence type="ECO:0000256" key="1">
    <source>
        <dbReference type="ARBA" id="ARBA00051114"/>
    </source>
</evidence>
<dbReference type="SUPFAM" id="SSF55073">
    <property type="entry name" value="Nucleotide cyclase"/>
    <property type="match status" value="1"/>
</dbReference>
<dbReference type="PROSITE" id="PS50887">
    <property type="entry name" value="GGDEF"/>
    <property type="match status" value="1"/>
</dbReference>
<dbReference type="CDD" id="cd01949">
    <property type="entry name" value="GGDEF"/>
    <property type="match status" value="1"/>
</dbReference>
<dbReference type="NCBIfam" id="TIGR00254">
    <property type="entry name" value="GGDEF"/>
    <property type="match status" value="1"/>
</dbReference>
<comment type="caution">
    <text evidence="6">The sequence shown here is derived from an EMBL/GenBank/DDBJ whole genome shotgun (WGS) entry which is preliminary data.</text>
</comment>
<evidence type="ECO:0000313" key="6">
    <source>
        <dbReference type="EMBL" id="MBB5061243.1"/>
    </source>
</evidence>
<dbReference type="NCBIfam" id="TIGR00229">
    <property type="entry name" value="sensory_box"/>
    <property type="match status" value="1"/>
</dbReference>
<evidence type="ECO:0000259" key="4">
    <source>
        <dbReference type="PROSITE" id="PS50883"/>
    </source>
</evidence>
<dbReference type="Pfam" id="PF00563">
    <property type="entry name" value="EAL"/>
    <property type="match status" value="1"/>
</dbReference>
<dbReference type="Pfam" id="PF00990">
    <property type="entry name" value="GGDEF"/>
    <property type="match status" value="1"/>
</dbReference>
<name>A0A7W7ZK62_9BACT</name>
<reference evidence="6 7" key="1">
    <citation type="submission" date="2020-08" db="EMBL/GenBank/DDBJ databases">
        <title>Genomic Encyclopedia of Type Strains, Phase IV (KMG-V): Genome sequencing to study the core and pangenomes of soil and plant-associated prokaryotes.</title>
        <authorList>
            <person name="Whitman W."/>
        </authorList>
    </citation>
    <scope>NUCLEOTIDE SEQUENCE [LARGE SCALE GENOMIC DNA]</scope>
    <source>
        <strain evidence="6 7">M8UP14</strain>
    </source>
</reference>
<dbReference type="Pfam" id="PF08448">
    <property type="entry name" value="PAS_4"/>
    <property type="match status" value="1"/>
</dbReference>
<evidence type="ECO:0000259" key="5">
    <source>
        <dbReference type="PROSITE" id="PS50887"/>
    </source>
</evidence>
<dbReference type="InterPro" id="IPR000014">
    <property type="entry name" value="PAS"/>
</dbReference>
<dbReference type="SUPFAM" id="SSF55785">
    <property type="entry name" value="PYP-like sensor domain (PAS domain)"/>
    <property type="match status" value="1"/>
</dbReference>
<dbReference type="GO" id="GO:0071111">
    <property type="term" value="F:cyclic-guanylate-specific phosphodiesterase activity"/>
    <property type="evidence" value="ECO:0007669"/>
    <property type="project" value="UniProtKB-EC"/>
</dbReference>
<dbReference type="AlphaFoldDB" id="A0A7W7ZK62"/>
<dbReference type="PROSITE" id="PS50113">
    <property type="entry name" value="PAC"/>
    <property type="match status" value="1"/>
</dbReference>
<feature type="domain" description="EAL" evidence="4">
    <location>
        <begin position="375"/>
        <end position="629"/>
    </location>
</feature>
<dbReference type="InterPro" id="IPR029787">
    <property type="entry name" value="Nucleotide_cyclase"/>
</dbReference>
<dbReference type="InterPro" id="IPR013656">
    <property type="entry name" value="PAS_4"/>
</dbReference>
<dbReference type="SMART" id="SM00267">
    <property type="entry name" value="GGDEF"/>
    <property type="match status" value="1"/>
</dbReference>
<keyword evidence="2" id="KW-0472">Membrane</keyword>
<dbReference type="CDD" id="cd00130">
    <property type="entry name" value="PAS"/>
    <property type="match status" value="1"/>
</dbReference>
<keyword evidence="7" id="KW-1185">Reference proteome</keyword>
<dbReference type="InterPro" id="IPR001633">
    <property type="entry name" value="EAL_dom"/>
</dbReference>
<sequence length="687" mass="76257">MKHWRKNPSVQSVKLALCTTIFGISVAVRFPPELIRCFHTGGNLLTTLVSSVSLLLIVRMIALRSKQDSRHQIDHDLLEAFLKHIPDNVFFKDRDSRFLRISRAMADYIGLPDPRLAVGKLDSDIFSPEHAGQALADEREIIRTGQPQIGVEEKETWPDGRESWVLTNKLPLTDHCGQIIGTMGIARNITDWKLAEQRLKHMALHDALTGLPNRVLLQDRLSQAIALARRTTTSVAVLMVDLDRFKNVNDFFGHNVGDRLLEGVASRLRASLRESDIVARLGGDEFVIVVPLVLADGDVETVANKVIAALGESFQIDGHTLQIGASVGISLFPADGADSTTLLQFADAAMYEAKKKGGGTYCFFTSGLAKALRRRQTLEKNLHGACSRGEFAIHYQPLVSTISGQVTGVEALLRWNHPEEGLISPIEFIPRLEELGLMVDVGDWVLKTACIQIMVWRKQGINIPRVAVNVSAQQFYRGNLARSVERILCETGLRPECLELELTESLTLDDSAITIEIMRNLKDIGVSLSLDDFGTGWSSLSYLRQFPIDRLKIDKSFLRDISSDPAAARIARSILDLGNNLGLSCIGEGVETRLQREYLHEQGCEEMQGFLFSRALPPDDCGELLRSWEPWRTEGPELPENSLPIEKICSTRVVGPVNSSARCASSSDSSKEIRCTTEAMWLDTSLR</sequence>
<dbReference type="Proteomes" id="UP000540989">
    <property type="component" value="Unassembled WGS sequence"/>
</dbReference>
<evidence type="ECO:0000256" key="2">
    <source>
        <dbReference type="SAM" id="Phobius"/>
    </source>
</evidence>
<evidence type="ECO:0000313" key="7">
    <source>
        <dbReference type="Proteomes" id="UP000540989"/>
    </source>
</evidence>
<dbReference type="PANTHER" id="PTHR44757:SF2">
    <property type="entry name" value="BIOFILM ARCHITECTURE MAINTENANCE PROTEIN MBAA"/>
    <property type="match status" value="1"/>
</dbReference>
<dbReference type="RefSeq" id="WP_184224033.1">
    <property type="nucleotide sequence ID" value="NZ_JACHIP010000033.1"/>
</dbReference>
<dbReference type="EMBL" id="JACHIP010000033">
    <property type="protein sequence ID" value="MBB5061243.1"/>
    <property type="molecule type" value="Genomic_DNA"/>
</dbReference>
<dbReference type="InterPro" id="IPR052155">
    <property type="entry name" value="Biofilm_reg_signaling"/>
</dbReference>
<evidence type="ECO:0000259" key="3">
    <source>
        <dbReference type="PROSITE" id="PS50113"/>
    </source>
</evidence>
<dbReference type="PANTHER" id="PTHR44757">
    <property type="entry name" value="DIGUANYLATE CYCLASE DGCP"/>
    <property type="match status" value="1"/>
</dbReference>
<keyword evidence="2" id="KW-0812">Transmembrane</keyword>
<gene>
    <name evidence="6" type="ORF">HDF16_005979</name>
</gene>
<dbReference type="SMART" id="SM00052">
    <property type="entry name" value="EAL"/>
    <property type="match status" value="1"/>
</dbReference>
<accession>A0A7W7ZK62</accession>
<feature type="domain" description="GGDEF" evidence="5">
    <location>
        <begin position="233"/>
        <end position="366"/>
    </location>
</feature>
<dbReference type="InterPro" id="IPR000700">
    <property type="entry name" value="PAS-assoc_C"/>
</dbReference>
<dbReference type="Gene3D" id="3.30.450.20">
    <property type="entry name" value="PAS domain"/>
    <property type="match status" value="1"/>
</dbReference>
<feature type="transmembrane region" description="Helical" evidence="2">
    <location>
        <begin position="12"/>
        <end position="30"/>
    </location>
</feature>
<dbReference type="Gene3D" id="3.30.70.270">
    <property type="match status" value="1"/>
</dbReference>
<dbReference type="CDD" id="cd01948">
    <property type="entry name" value="EAL"/>
    <property type="match status" value="1"/>
</dbReference>